<feature type="domain" description="BED-type" evidence="5">
    <location>
        <begin position="62"/>
        <end position="124"/>
    </location>
</feature>
<dbReference type="GO" id="GO:0003677">
    <property type="term" value="F:DNA binding"/>
    <property type="evidence" value="ECO:0007669"/>
    <property type="project" value="InterPro"/>
</dbReference>
<keyword evidence="3" id="KW-0862">Zinc</keyword>
<keyword evidence="7" id="KW-1185">Reference proteome</keyword>
<dbReference type="AlphaFoldDB" id="A0AAN8LRA4"/>
<sequence>MGELVLQCSRRRHAELIQSSSVCANPRVLKCKPQPPGACHLQNSHPLSSTVMSDIAPKRPPDEDEHPWLYLKEMLYFLGMKDSSYRMKCLLCLPKVQEILAFKNSPSNLKKHIERRHVHHFKKYGELTANTLKRKHAPKTPSTIK</sequence>
<protein>
    <recommendedName>
        <fullName evidence="5">BED-type domain-containing protein</fullName>
    </recommendedName>
</protein>
<reference evidence="6 7" key="1">
    <citation type="submission" date="2021-04" db="EMBL/GenBank/DDBJ databases">
        <authorList>
            <person name="De Guttry C."/>
            <person name="Zahm M."/>
            <person name="Klopp C."/>
            <person name="Cabau C."/>
            <person name="Louis A."/>
            <person name="Berthelot C."/>
            <person name="Parey E."/>
            <person name="Roest Crollius H."/>
            <person name="Montfort J."/>
            <person name="Robinson-Rechavi M."/>
            <person name="Bucao C."/>
            <person name="Bouchez O."/>
            <person name="Gislard M."/>
            <person name="Lluch J."/>
            <person name="Milhes M."/>
            <person name="Lampietro C."/>
            <person name="Lopez Roques C."/>
            <person name="Donnadieu C."/>
            <person name="Braasch I."/>
            <person name="Desvignes T."/>
            <person name="Postlethwait J."/>
            <person name="Bobe J."/>
            <person name="Wedekind C."/>
            <person name="Guiguen Y."/>
        </authorList>
    </citation>
    <scope>NUCLEOTIDE SEQUENCE [LARGE SCALE GENOMIC DNA]</scope>
    <source>
        <strain evidence="6">Cs_M1</strain>
        <tissue evidence="6">Blood</tissue>
    </source>
</reference>
<evidence type="ECO:0000259" key="5">
    <source>
        <dbReference type="PROSITE" id="PS50808"/>
    </source>
</evidence>
<dbReference type="InterPro" id="IPR003656">
    <property type="entry name" value="Znf_BED"/>
</dbReference>
<evidence type="ECO:0000313" key="7">
    <source>
        <dbReference type="Proteomes" id="UP001356427"/>
    </source>
</evidence>
<gene>
    <name evidence="6" type="ORF">J4Q44_G00125880</name>
</gene>
<dbReference type="GO" id="GO:0008270">
    <property type="term" value="F:zinc ion binding"/>
    <property type="evidence" value="ECO:0007669"/>
    <property type="project" value="UniProtKB-KW"/>
</dbReference>
<keyword evidence="2 4" id="KW-0863">Zinc-finger</keyword>
<keyword evidence="1" id="KW-0479">Metal-binding</keyword>
<comment type="caution">
    <text evidence="6">The sequence shown here is derived from an EMBL/GenBank/DDBJ whole genome shotgun (WGS) entry which is preliminary data.</text>
</comment>
<evidence type="ECO:0000256" key="2">
    <source>
        <dbReference type="ARBA" id="ARBA00022771"/>
    </source>
</evidence>
<organism evidence="6 7">
    <name type="scientific">Coregonus suidteri</name>
    <dbReference type="NCBI Taxonomy" id="861788"/>
    <lineage>
        <taxon>Eukaryota</taxon>
        <taxon>Metazoa</taxon>
        <taxon>Chordata</taxon>
        <taxon>Craniata</taxon>
        <taxon>Vertebrata</taxon>
        <taxon>Euteleostomi</taxon>
        <taxon>Actinopterygii</taxon>
        <taxon>Neopterygii</taxon>
        <taxon>Teleostei</taxon>
        <taxon>Protacanthopterygii</taxon>
        <taxon>Salmoniformes</taxon>
        <taxon>Salmonidae</taxon>
        <taxon>Coregoninae</taxon>
        <taxon>Coregonus</taxon>
    </lineage>
</organism>
<accession>A0AAN8LRA4</accession>
<name>A0AAN8LRA4_9TELE</name>
<evidence type="ECO:0000256" key="4">
    <source>
        <dbReference type="PROSITE-ProRule" id="PRU00027"/>
    </source>
</evidence>
<dbReference type="EMBL" id="JAGTTL010000010">
    <property type="protein sequence ID" value="KAK6317188.1"/>
    <property type="molecule type" value="Genomic_DNA"/>
</dbReference>
<evidence type="ECO:0000256" key="3">
    <source>
        <dbReference type="ARBA" id="ARBA00022833"/>
    </source>
</evidence>
<proteinExistence type="predicted"/>
<evidence type="ECO:0000313" key="6">
    <source>
        <dbReference type="EMBL" id="KAK6317188.1"/>
    </source>
</evidence>
<dbReference type="Proteomes" id="UP001356427">
    <property type="component" value="Unassembled WGS sequence"/>
</dbReference>
<dbReference type="PROSITE" id="PS50808">
    <property type="entry name" value="ZF_BED"/>
    <property type="match status" value="1"/>
</dbReference>
<evidence type="ECO:0000256" key="1">
    <source>
        <dbReference type="ARBA" id="ARBA00022723"/>
    </source>
</evidence>